<dbReference type="InterPro" id="IPR051681">
    <property type="entry name" value="Ser/Thr_Kinases-Pseudokinases"/>
</dbReference>
<keyword evidence="1" id="KW-0808">Transferase</keyword>
<dbReference type="InterPro" id="IPR001245">
    <property type="entry name" value="Ser-Thr/Tyr_kinase_cat_dom"/>
</dbReference>
<dbReference type="PANTHER" id="PTHR44329">
    <property type="entry name" value="SERINE/THREONINE-PROTEIN KINASE TNNI3K-RELATED"/>
    <property type="match status" value="1"/>
</dbReference>
<comment type="caution">
    <text evidence="9">The sequence shown here is derived from an EMBL/GenBank/DDBJ whole genome shotgun (WGS) entry which is preliminary data.</text>
</comment>
<dbReference type="PROSITE" id="PS50011">
    <property type="entry name" value="PROTEIN_KINASE_DOM"/>
    <property type="match status" value="1"/>
</dbReference>
<protein>
    <submittedName>
        <fullName evidence="9">Serine-threonine protein kinase</fullName>
    </submittedName>
</protein>
<keyword evidence="3 9" id="KW-0418">Kinase</keyword>
<dbReference type="STRING" id="1890364.A0A2P6N0W1"/>
<evidence type="ECO:0000259" key="8">
    <source>
        <dbReference type="PROSITE" id="PS50011"/>
    </source>
</evidence>
<comment type="catalytic activity">
    <reaction evidence="6">
        <text>L-seryl-[protein] + ATP = O-phospho-L-seryl-[protein] + ADP + H(+)</text>
        <dbReference type="Rhea" id="RHEA:17989"/>
        <dbReference type="Rhea" id="RHEA-COMP:9863"/>
        <dbReference type="Rhea" id="RHEA-COMP:11604"/>
        <dbReference type="ChEBI" id="CHEBI:15378"/>
        <dbReference type="ChEBI" id="CHEBI:29999"/>
        <dbReference type="ChEBI" id="CHEBI:30616"/>
        <dbReference type="ChEBI" id="CHEBI:83421"/>
        <dbReference type="ChEBI" id="CHEBI:456216"/>
        <dbReference type="EC" id="2.7.11.1"/>
    </reaction>
</comment>
<dbReference type="Pfam" id="PF07714">
    <property type="entry name" value="PK_Tyr_Ser-Thr"/>
    <property type="match status" value="1"/>
</dbReference>
<reference evidence="9 10" key="1">
    <citation type="journal article" date="2018" name="Genome Biol. Evol.">
        <title>Multiple Roots of Fruiting Body Formation in Amoebozoa.</title>
        <authorList>
            <person name="Hillmann F."/>
            <person name="Forbes G."/>
            <person name="Novohradska S."/>
            <person name="Ferling I."/>
            <person name="Riege K."/>
            <person name="Groth M."/>
            <person name="Westermann M."/>
            <person name="Marz M."/>
            <person name="Spaller T."/>
            <person name="Winckler T."/>
            <person name="Schaap P."/>
            <person name="Glockner G."/>
        </authorList>
    </citation>
    <scope>NUCLEOTIDE SEQUENCE [LARGE SCALE GENOMIC DNA]</scope>
    <source>
        <strain evidence="9 10">Jena</strain>
    </source>
</reference>
<dbReference type="SMART" id="SM00220">
    <property type="entry name" value="S_TKc"/>
    <property type="match status" value="1"/>
</dbReference>
<dbReference type="PANTHER" id="PTHR44329:SF288">
    <property type="entry name" value="MITOGEN-ACTIVATED PROTEIN KINASE KINASE KINASE 20"/>
    <property type="match status" value="1"/>
</dbReference>
<evidence type="ECO:0000313" key="9">
    <source>
        <dbReference type="EMBL" id="PRP77540.1"/>
    </source>
</evidence>
<feature type="compositionally biased region" description="Polar residues" evidence="7">
    <location>
        <begin position="20"/>
        <end position="35"/>
    </location>
</feature>
<evidence type="ECO:0000256" key="1">
    <source>
        <dbReference type="ARBA" id="ARBA00022679"/>
    </source>
</evidence>
<proteinExistence type="predicted"/>
<dbReference type="GO" id="GO:0004674">
    <property type="term" value="F:protein serine/threonine kinase activity"/>
    <property type="evidence" value="ECO:0007669"/>
    <property type="project" value="UniProtKB-EC"/>
</dbReference>
<dbReference type="EMBL" id="MDYQ01000258">
    <property type="protein sequence ID" value="PRP77540.1"/>
    <property type="molecule type" value="Genomic_DNA"/>
</dbReference>
<feature type="domain" description="Protein kinase" evidence="8">
    <location>
        <begin position="140"/>
        <end position="372"/>
    </location>
</feature>
<evidence type="ECO:0000256" key="2">
    <source>
        <dbReference type="ARBA" id="ARBA00022741"/>
    </source>
</evidence>
<evidence type="ECO:0000256" key="5">
    <source>
        <dbReference type="ARBA" id="ARBA00047899"/>
    </source>
</evidence>
<sequence length="600" mass="68656">MRPRSESAERELLDRLVQDAKTSYSSPDTSIVDQWSDSDGENLDRDSNDDVRGVSGYYTVGTMNVTHAFFRQDGGLPSRSLQRCNDWYNGGTHGNDGRFRTNSITDEPDPFLPLSDASGAHEKRLSLEMHNERLEVKLSDIKTEGIITRELGFIVKKARVHGIQVVVTEFIGKEEDHELFAYEAKALHHLRHNHIMQFIGYTCSPPCIVYDYSDVTPLSTLLLRKSLRISHDNIFKTLMAVARAMSYIHSQTPEILHKRLNCKAVMISDNWNDIKLTNFANTSYETALPLQITLPEGKVYTTKSDCYMYGVLIWECLTRVIATSSQMATIHIPKTCPPFLKDLMTSCWHKQSNERPDFRDITFFLKKMNKWFAQKHNSPIQTSYQCIQLETAPEASGEAAYSYCTEREEKESRDLLSTLWRDLGSLGGACIMTSSFGNIVHLVPFDTIHKLKQAELTARYERDAAGIYEKIESISCTRFERSMYEAVRYDLQPDARLCLCMRFNISRHTESKLRDAMRNLLPSFRSIQGYRGILCMWLTDTSNLCLFLDEKESFKQLKRSGIVPKLWCGIVEQCGLSMPSFTRYDVLSTWLPPISTSAVE</sequence>
<evidence type="ECO:0000256" key="3">
    <source>
        <dbReference type="ARBA" id="ARBA00022777"/>
    </source>
</evidence>
<dbReference type="Gene3D" id="1.10.510.10">
    <property type="entry name" value="Transferase(Phosphotransferase) domain 1"/>
    <property type="match status" value="1"/>
</dbReference>
<dbReference type="InterPro" id="IPR000719">
    <property type="entry name" value="Prot_kinase_dom"/>
</dbReference>
<dbReference type="AlphaFoldDB" id="A0A2P6N0W1"/>
<dbReference type="OrthoDB" id="10261027at2759"/>
<dbReference type="InterPro" id="IPR011009">
    <property type="entry name" value="Kinase-like_dom_sf"/>
</dbReference>
<dbReference type="Gene3D" id="3.30.200.20">
    <property type="entry name" value="Phosphorylase Kinase, domain 1"/>
    <property type="match status" value="1"/>
</dbReference>
<dbReference type="SUPFAM" id="SSF56112">
    <property type="entry name" value="Protein kinase-like (PK-like)"/>
    <property type="match status" value="1"/>
</dbReference>
<keyword evidence="2" id="KW-0547">Nucleotide-binding</keyword>
<gene>
    <name evidence="9" type="ORF">PROFUN_14224</name>
</gene>
<organism evidence="9 10">
    <name type="scientific">Planoprotostelium fungivorum</name>
    <dbReference type="NCBI Taxonomy" id="1890364"/>
    <lineage>
        <taxon>Eukaryota</taxon>
        <taxon>Amoebozoa</taxon>
        <taxon>Evosea</taxon>
        <taxon>Variosea</taxon>
        <taxon>Cavosteliida</taxon>
        <taxon>Cavosteliaceae</taxon>
        <taxon>Planoprotostelium</taxon>
    </lineage>
</organism>
<dbReference type="InParanoid" id="A0A2P6N0W1"/>
<comment type="catalytic activity">
    <reaction evidence="5">
        <text>L-threonyl-[protein] + ATP = O-phospho-L-threonyl-[protein] + ADP + H(+)</text>
        <dbReference type="Rhea" id="RHEA:46608"/>
        <dbReference type="Rhea" id="RHEA-COMP:11060"/>
        <dbReference type="Rhea" id="RHEA-COMP:11605"/>
        <dbReference type="ChEBI" id="CHEBI:15378"/>
        <dbReference type="ChEBI" id="CHEBI:30013"/>
        <dbReference type="ChEBI" id="CHEBI:30616"/>
        <dbReference type="ChEBI" id="CHEBI:61977"/>
        <dbReference type="ChEBI" id="CHEBI:456216"/>
        <dbReference type="EC" id="2.7.11.1"/>
    </reaction>
</comment>
<keyword evidence="4" id="KW-0067">ATP-binding</keyword>
<evidence type="ECO:0000256" key="6">
    <source>
        <dbReference type="ARBA" id="ARBA00048679"/>
    </source>
</evidence>
<accession>A0A2P6N0W1</accession>
<dbReference type="Proteomes" id="UP000241769">
    <property type="component" value="Unassembled WGS sequence"/>
</dbReference>
<evidence type="ECO:0000313" key="10">
    <source>
        <dbReference type="Proteomes" id="UP000241769"/>
    </source>
</evidence>
<name>A0A2P6N0W1_9EUKA</name>
<evidence type="ECO:0000256" key="7">
    <source>
        <dbReference type="SAM" id="MobiDB-lite"/>
    </source>
</evidence>
<evidence type="ECO:0000256" key="4">
    <source>
        <dbReference type="ARBA" id="ARBA00022840"/>
    </source>
</evidence>
<dbReference type="GO" id="GO:0005524">
    <property type="term" value="F:ATP binding"/>
    <property type="evidence" value="ECO:0007669"/>
    <property type="project" value="UniProtKB-KW"/>
</dbReference>
<feature type="region of interest" description="Disordered" evidence="7">
    <location>
        <begin position="19"/>
        <end position="50"/>
    </location>
</feature>
<keyword evidence="10" id="KW-1185">Reference proteome</keyword>